<dbReference type="InterPro" id="IPR023997">
    <property type="entry name" value="TonB-dep_OMP_SusC/RagA_CS"/>
</dbReference>
<dbReference type="Gene3D" id="2.60.40.1120">
    <property type="entry name" value="Carboxypeptidase-like, regulatory domain"/>
    <property type="match status" value="1"/>
</dbReference>
<evidence type="ECO:0000259" key="8">
    <source>
        <dbReference type="SMART" id="SM00965"/>
    </source>
</evidence>
<protein>
    <submittedName>
        <fullName evidence="9">SusC/RagA family TonB-linked outer membrane protein</fullName>
    </submittedName>
</protein>
<dbReference type="Gene3D" id="2.170.130.10">
    <property type="entry name" value="TonB-dependent receptor, plug domain"/>
    <property type="match status" value="1"/>
</dbReference>
<evidence type="ECO:0000256" key="1">
    <source>
        <dbReference type="ARBA" id="ARBA00004571"/>
    </source>
</evidence>
<dbReference type="SUPFAM" id="SSF49464">
    <property type="entry name" value="Carboxypeptidase regulatory domain-like"/>
    <property type="match status" value="1"/>
</dbReference>
<dbReference type="OrthoDB" id="9768177at2"/>
<dbReference type="PROSITE" id="PS52016">
    <property type="entry name" value="TONB_DEPENDENT_REC_3"/>
    <property type="match status" value="1"/>
</dbReference>
<sequence length="1131" mass="123325">MYQYYTKKPGITNLLYHKIWLIMRLTTVILLACLMQVTASTFGQQITLNQRNVSMKSVLKEIRKQSGYDFFYEGGIIPSNRQVNVSLREASIDEALKAVLSGLPLTYEINARNVTIKKQEKSFFDKLEAFFAAIDVAGRVVDEVGQPLPGATIKVKNGKGTAITGSDGRFLLKNADLGAMLVITYLGHKPKEVKAAANLGTVALELSDNLLDQVQVQAYGVTSKRLSTGNISSVKAEDIAKQPVSNSLLALAGRVPGLAITQTTGLPNSGVTVRIQGINSIGRGQDPFFVVDGVPFTSQVMPTISTVLGSSGSFYTGAVQGSGNPFSFINPADIESIEVLKDADATSIYGARAANGAILITTKKGKSGKSGVDVSFQNGWGAMPSRMEMMNTEQYLTMRRQAYVNNGAVVPQRPVSPTSANSNTSNYDLTVYDQNRNTDWQKELLGGTAQYMDGQVAVSGGGLNTTFRVNGGYHRETTVFPGDLSDTKGSVGFSINHISPNSKFRFQISGNYMDDKNNLVTTDFTNLAISLAPNSPALYKADGTLNWEPIFNTAGTDSLSTFQNPLARLVGSYTNKTRNLIGNTVISYSLLHNLEIKATFGYTNLASDEISKSPITYNQPELRATSQRRSTFGNGTFQSWVVEPQINYKISLGSSRLEALLGSTFQQNTMNSVHLAASGFNSDEVLGDPLAATTLRISNSVANIYRYSAIFGRLNYNYQNKYIINLTGRRDASSRFGPANRSQNFGAVGAAWLFTNESWAENFSVLSFGKLHASYGTTGNDQIGDYQYLTKYTPTTYNNPYQGATAISPREHSNPNLQWELTKKLQGGINLGFLDDRILADIGYYYNRSGNQLLSYVLPSLTGFATVTRNFPAIVQNTGWEVAITSSNIRSDNFTWTTSVNFTIPRNKLASFPGIENSTYARGLAVGAPANVIKMYKSAGVDPKTGLYQFYSATGALVTAPSSTTDRIHYYDPNPRFFGGFQNSLTYKRFSLDFLFEFKKQTGPNVRTAYTFPGSFSSVSPSGNLPVYFLDAWRQEGDVTDIQKVSTGGRAINDSDLGFGDASYIRLKNVSLSWTIPANWQKAAGLQNCRLFAQGQNLLTITNYMGLDPENASISALPPLRVCTIGAQIGF</sequence>
<evidence type="ECO:0000256" key="2">
    <source>
        <dbReference type="ARBA" id="ARBA00022448"/>
    </source>
</evidence>
<dbReference type="SMART" id="SM00965">
    <property type="entry name" value="STN"/>
    <property type="match status" value="1"/>
</dbReference>
<keyword evidence="10" id="KW-1185">Reference proteome</keyword>
<dbReference type="InterPro" id="IPR036942">
    <property type="entry name" value="Beta-barrel_TonB_sf"/>
</dbReference>
<keyword evidence="4 7" id="KW-0812">Transmembrane</keyword>
<comment type="caution">
    <text evidence="9">The sequence shown here is derived from an EMBL/GenBank/DDBJ whole genome shotgun (WGS) entry which is preliminary data.</text>
</comment>
<accession>A0A369PRV6</accession>
<dbReference type="InterPro" id="IPR008969">
    <property type="entry name" value="CarboxyPept-like_regulatory"/>
</dbReference>
<dbReference type="Pfam" id="PF07660">
    <property type="entry name" value="STN"/>
    <property type="match status" value="1"/>
</dbReference>
<evidence type="ECO:0000256" key="7">
    <source>
        <dbReference type="PROSITE-ProRule" id="PRU01360"/>
    </source>
</evidence>
<evidence type="ECO:0000313" key="9">
    <source>
        <dbReference type="EMBL" id="RDC55264.1"/>
    </source>
</evidence>
<dbReference type="NCBIfam" id="TIGR04057">
    <property type="entry name" value="SusC_RagA_signa"/>
    <property type="match status" value="1"/>
</dbReference>
<dbReference type="Gene3D" id="2.40.170.20">
    <property type="entry name" value="TonB-dependent receptor, beta-barrel domain"/>
    <property type="match status" value="1"/>
</dbReference>
<dbReference type="Pfam" id="PF13715">
    <property type="entry name" value="CarbopepD_reg_2"/>
    <property type="match status" value="1"/>
</dbReference>
<evidence type="ECO:0000256" key="3">
    <source>
        <dbReference type="ARBA" id="ARBA00022452"/>
    </source>
</evidence>
<keyword evidence="5 7" id="KW-0472">Membrane</keyword>
<dbReference type="NCBIfam" id="TIGR04056">
    <property type="entry name" value="OMP_RagA_SusC"/>
    <property type="match status" value="1"/>
</dbReference>
<dbReference type="InterPro" id="IPR012910">
    <property type="entry name" value="Plug_dom"/>
</dbReference>
<comment type="similarity">
    <text evidence="7">Belongs to the TonB-dependent receptor family.</text>
</comment>
<comment type="subcellular location">
    <subcellularLocation>
        <location evidence="1 7">Cell outer membrane</location>
        <topology evidence="1 7">Multi-pass membrane protein</topology>
    </subcellularLocation>
</comment>
<evidence type="ECO:0000256" key="6">
    <source>
        <dbReference type="ARBA" id="ARBA00023237"/>
    </source>
</evidence>
<keyword evidence="2 7" id="KW-0813">Transport</keyword>
<evidence type="ECO:0000313" key="10">
    <source>
        <dbReference type="Proteomes" id="UP000253961"/>
    </source>
</evidence>
<dbReference type="Gene3D" id="3.55.50.30">
    <property type="match status" value="1"/>
</dbReference>
<dbReference type="Proteomes" id="UP000253961">
    <property type="component" value="Unassembled WGS sequence"/>
</dbReference>
<dbReference type="InterPro" id="IPR011662">
    <property type="entry name" value="Secretin/TonB_short_N"/>
</dbReference>
<dbReference type="EMBL" id="QPKV01000007">
    <property type="protein sequence ID" value="RDC55264.1"/>
    <property type="molecule type" value="Genomic_DNA"/>
</dbReference>
<organism evidence="9 10">
    <name type="scientific">Pedobacter chinensis</name>
    <dbReference type="NCBI Taxonomy" id="2282421"/>
    <lineage>
        <taxon>Bacteria</taxon>
        <taxon>Pseudomonadati</taxon>
        <taxon>Bacteroidota</taxon>
        <taxon>Sphingobacteriia</taxon>
        <taxon>Sphingobacteriales</taxon>
        <taxon>Sphingobacteriaceae</taxon>
        <taxon>Pedobacter</taxon>
    </lineage>
</organism>
<dbReference type="Pfam" id="PF07715">
    <property type="entry name" value="Plug"/>
    <property type="match status" value="1"/>
</dbReference>
<dbReference type="InterPro" id="IPR037066">
    <property type="entry name" value="Plug_dom_sf"/>
</dbReference>
<feature type="domain" description="Secretin/TonB short N-terminal" evidence="8">
    <location>
        <begin position="68"/>
        <end position="119"/>
    </location>
</feature>
<gene>
    <name evidence="9" type="ORF">DU508_16955</name>
</gene>
<dbReference type="InterPro" id="IPR039426">
    <property type="entry name" value="TonB-dep_rcpt-like"/>
</dbReference>
<dbReference type="InterPro" id="IPR023996">
    <property type="entry name" value="TonB-dep_OMP_SusC/RagA"/>
</dbReference>
<keyword evidence="6 7" id="KW-0998">Cell outer membrane</keyword>
<dbReference type="SUPFAM" id="SSF56935">
    <property type="entry name" value="Porins"/>
    <property type="match status" value="1"/>
</dbReference>
<dbReference type="GO" id="GO:0009279">
    <property type="term" value="C:cell outer membrane"/>
    <property type="evidence" value="ECO:0007669"/>
    <property type="project" value="UniProtKB-SubCell"/>
</dbReference>
<name>A0A369PRV6_9SPHI</name>
<dbReference type="AlphaFoldDB" id="A0A369PRV6"/>
<evidence type="ECO:0000256" key="4">
    <source>
        <dbReference type="ARBA" id="ARBA00022692"/>
    </source>
</evidence>
<keyword evidence="3 7" id="KW-1134">Transmembrane beta strand</keyword>
<dbReference type="RefSeq" id="WP_115403961.1">
    <property type="nucleotide sequence ID" value="NZ_QPKV01000007.1"/>
</dbReference>
<reference evidence="9 10" key="1">
    <citation type="submission" date="2018-07" db="EMBL/GenBank/DDBJ databases">
        <title>Pedobacter sp. nov., isolated from soil.</title>
        <authorList>
            <person name="Zhou L.Y."/>
            <person name="Du Z.J."/>
        </authorList>
    </citation>
    <scope>NUCLEOTIDE SEQUENCE [LARGE SCALE GENOMIC DNA]</scope>
    <source>
        <strain evidence="9 10">JDX94</strain>
    </source>
</reference>
<evidence type="ECO:0000256" key="5">
    <source>
        <dbReference type="ARBA" id="ARBA00023136"/>
    </source>
</evidence>
<proteinExistence type="inferred from homology"/>